<gene>
    <name evidence="9 11" type="primary">lipA</name>
    <name evidence="11" type="ORF">ERCICUMA2628_351</name>
</gene>
<feature type="binding site" evidence="9">
    <location>
        <position position="98"/>
    </location>
    <ligand>
        <name>[4Fe-4S] cluster</name>
        <dbReference type="ChEBI" id="CHEBI:49883"/>
        <label>2</label>
        <note>4Fe-4S-S-AdoMet</note>
    </ligand>
</feature>
<dbReference type="NCBIfam" id="NF009544">
    <property type="entry name" value="PRK12928.1"/>
    <property type="match status" value="1"/>
</dbReference>
<name>A0A451D2E8_9GAMM</name>
<comment type="similarity">
    <text evidence="9">Belongs to the radical SAM superfamily. Lipoyl synthase family.</text>
</comment>
<comment type="cofactor">
    <cofactor evidence="9">
        <name>[4Fe-4S] cluster</name>
        <dbReference type="ChEBI" id="CHEBI:49883"/>
    </cofactor>
    <text evidence="9">Binds 2 [4Fe-4S] clusters per subunit. One cluster is coordinated with 3 cysteines and an exchangeable S-adenosyl-L-methionine.</text>
</comment>
<dbReference type="Gene3D" id="3.20.20.70">
    <property type="entry name" value="Aldolase class I"/>
    <property type="match status" value="1"/>
</dbReference>
<dbReference type="InterPro" id="IPR058240">
    <property type="entry name" value="rSAM_sf"/>
</dbReference>
<dbReference type="FunFam" id="3.20.20.70:FF:000040">
    <property type="entry name" value="Lipoyl synthase"/>
    <property type="match status" value="1"/>
</dbReference>
<feature type="binding site" evidence="9">
    <location>
        <position position="101"/>
    </location>
    <ligand>
        <name>[4Fe-4S] cluster</name>
        <dbReference type="ChEBI" id="CHEBI:49883"/>
        <label>2</label>
        <note>4Fe-4S-S-AdoMet</note>
    </ligand>
</feature>
<dbReference type="UniPathway" id="UPA00538">
    <property type="reaction ID" value="UER00593"/>
</dbReference>
<comment type="pathway">
    <text evidence="9">Protein modification; protein lipoylation via endogenous pathway; protein N(6)-(lipoyl)lysine from octanoyl-[acyl-carrier-protein]: step 2/2.</text>
</comment>
<dbReference type="Pfam" id="PF16881">
    <property type="entry name" value="LIAS_N"/>
    <property type="match status" value="1"/>
</dbReference>
<dbReference type="GO" id="GO:0046872">
    <property type="term" value="F:metal ion binding"/>
    <property type="evidence" value="ECO:0007669"/>
    <property type="project" value="UniProtKB-KW"/>
</dbReference>
<feature type="binding site" evidence="9">
    <location>
        <position position="94"/>
    </location>
    <ligand>
        <name>[4Fe-4S] cluster</name>
        <dbReference type="ChEBI" id="CHEBI:49883"/>
        <label>2</label>
        <note>4Fe-4S-S-AdoMet</note>
    </ligand>
</feature>
<dbReference type="NCBIfam" id="NF004019">
    <property type="entry name" value="PRK05481.1"/>
    <property type="match status" value="1"/>
</dbReference>
<dbReference type="GO" id="GO:0005737">
    <property type="term" value="C:cytoplasm"/>
    <property type="evidence" value="ECO:0007669"/>
    <property type="project" value="UniProtKB-SubCell"/>
</dbReference>
<dbReference type="InterPro" id="IPR003698">
    <property type="entry name" value="Lipoyl_synth"/>
</dbReference>
<accession>A0A451D2E8</accession>
<keyword evidence="6 9" id="KW-0408">Iron</keyword>
<feature type="binding site" evidence="9">
    <location>
        <position position="79"/>
    </location>
    <ligand>
        <name>[4Fe-4S] cluster</name>
        <dbReference type="ChEBI" id="CHEBI:49883"/>
        <label>1</label>
    </ligand>
</feature>
<keyword evidence="1 9" id="KW-0004">4Fe-4S</keyword>
<dbReference type="GO" id="GO:0051539">
    <property type="term" value="F:4 iron, 4 sulfur cluster binding"/>
    <property type="evidence" value="ECO:0007669"/>
    <property type="project" value="UniProtKB-UniRule"/>
</dbReference>
<dbReference type="PROSITE" id="PS51918">
    <property type="entry name" value="RADICAL_SAM"/>
    <property type="match status" value="1"/>
</dbReference>
<dbReference type="PIRSF" id="PIRSF005963">
    <property type="entry name" value="Lipoyl_synth"/>
    <property type="match status" value="1"/>
</dbReference>
<dbReference type="SMART" id="SM00729">
    <property type="entry name" value="Elp3"/>
    <property type="match status" value="1"/>
</dbReference>
<feature type="domain" description="Radical SAM core" evidence="10">
    <location>
        <begin position="80"/>
        <end position="297"/>
    </location>
</feature>
<keyword evidence="3 9" id="KW-0808">Transferase</keyword>
<proteinExistence type="inferred from homology"/>
<dbReference type="RefSeq" id="WP_157993558.1">
    <property type="nucleotide sequence ID" value="NZ_LR217703.1"/>
</dbReference>
<comment type="function">
    <text evidence="9">Catalyzes the radical-mediated insertion of two sulfur atoms into the C-6 and C-8 positions of the octanoyl moiety bound to the lipoyl domains of lipoate-dependent enzymes, thereby converting the octanoylated domains into lipoylated derivatives.</text>
</comment>
<feature type="binding site" evidence="9">
    <location>
        <position position="73"/>
    </location>
    <ligand>
        <name>[4Fe-4S] cluster</name>
        <dbReference type="ChEBI" id="CHEBI:49883"/>
        <label>1</label>
    </ligand>
</feature>
<keyword evidence="7 9" id="KW-0411">Iron-sulfur</keyword>
<evidence type="ECO:0000259" key="10">
    <source>
        <dbReference type="PROSITE" id="PS51918"/>
    </source>
</evidence>
<evidence type="ECO:0000313" key="11">
    <source>
        <dbReference type="EMBL" id="VFP79804.1"/>
    </source>
</evidence>
<dbReference type="CDD" id="cd01335">
    <property type="entry name" value="Radical_SAM"/>
    <property type="match status" value="1"/>
</dbReference>
<dbReference type="InterPro" id="IPR031691">
    <property type="entry name" value="LIAS_N"/>
</dbReference>
<dbReference type="InterPro" id="IPR007197">
    <property type="entry name" value="rSAM"/>
</dbReference>
<dbReference type="EMBL" id="LR217703">
    <property type="protein sequence ID" value="VFP79804.1"/>
    <property type="molecule type" value="Genomic_DNA"/>
</dbReference>
<organism evidence="11 12">
    <name type="scientific">Candidatus Erwinia haradaeae</name>
    <dbReference type="NCBI Taxonomy" id="1922217"/>
    <lineage>
        <taxon>Bacteria</taxon>
        <taxon>Pseudomonadati</taxon>
        <taxon>Pseudomonadota</taxon>
        <taxon>Gammaproteobacteria</taxon>
        <taxon>Enterobacterales</taxon>
        <taxon>Erwiniaceae</taxon>
        <taxon>Erwinia</taxon>
    </lineage>
</organism>
<dbReference type="SUPFAM" id="SSF102114">
    <property type="entry name" value="Radical SAM enzymes"/>
    <property type="match status" value="1"/>
</dbReference>
<dbReference type="SFLD" id="SFLDF00271">
    <property type="entry name" value="lipoyl_synthase"/>
    <property type="match status" value="1"/>
</dbReference>
<comment type="subcellular location">
    <subcellularLocation>
        <location evidence="9">Cytoplasm</location>
    </subcellularLocation>
</comment>
<dbReference type="OrthoDB" id="9787898at2"/>
<reference evidence="11 12" key="1">
    <citation type="submission" date="2019-02" db="EMBL/GenBank/DDBJ databases">
        <authorList>
            <person name="Manzano-Marin A."/>
            <person name="Manzano-Marin A."/>
        </authorList>
    </citation>
    <scope>NUCLEOTIDE SEQUENCE [LARGE SCALE GENOMIC DNA]</scope>
    <source>
        <strain evidence="11 12">ErCicuneomaculata</strain>
    </source>
</reference>
<dbReference type="GO" id="GO:0016992">
    <property type="term" value="F:lipoate synthase activity"/>
    <property type="evidence" value="ECO:0007669"/>
    <property type="project" value="UniProtKB-UniRule"/>
</dbReference>
<dbReference type="NCBIfam" id="TIGR00510">
    <property type="entry name" value="lipA"/>
    <property type="match status" value="1"/>
</dbReference>
<evidence type="ECO:0000256" key="6">
    <source>
        <dbReference type="ARBA" id="ARBA00023004"/>
    </source>
</evidence>
<keyword evidence="5 9" id="KW-0479">Metal-binding</keyword>
<feature type="binding site" evidence="9">
    <location>
        <position position="68"/>
    </location>
    <ligand>
        <name>[4Fe-4S] cluster</name>
        <dbReference type="ChEBI" id="CHEBI:49883"/>
        <label>1</label>
    </ligand>
</feature>
<dbReference type="Pfam" id="PF04055">
    <property type="entry name" value="Radical_SAM"/>
    <property type="match status" value="1"/>
</dbReference>
<dbReference type="SFLD" id="SFLDG01058">
    <property type="entry name" value="lipoyl_synthase_like"/>
    <property type="match status" value="1"/>
</dbReference>
<feature type="binding site" evidence="9">
    <location>
        <position position="308"/>
    </location>
    <ligand>
        <name>[4Fe-4S] cluster</name>
        <dbReference type="ChEBI" id="CHEBI:49883"/>
        <label>1</label>
    </ligand>
</feature>
<protein>
    <recommendedName>
        <fullName evidence="9">Lipoyl synthase</fullName>
        <ecNumber evidence="9">2.8.1.8</ecNumber>
    </recommendedName>
    <alternativeName>
        <fullName evidence="9">Lip-syn</fullName>
        <shortName evidence="9">LS</shortName>
    </alternativeName>
    <alternativeName>
        <fullName evidence="9">Lipoate synthase</fullName>
    </alternativeName>
    <alternativeName>
        <fullName evidence="9">Lipoic acid synthase</fullName>
    </alternativeName>
    <alternativeName>
        <fullName evidence="9">Sulfur insertion protein LipA</fullName>
    </alternativeName>
</protein>
<evidence type="ECO:0000256" key="2">
    <source>
        <dbReference type="ARBA" id="ARBA00022490"/>
    </source>
</evidence>
<evidence type="ECO:0000256" key="4">
    <source>
        <dbReference type="ARBA" id="ARBA00022691"/>
    </source>
</evidence>
<sequence length="320" mass="36724">MSNSIMVKNIFQEDQIDAKNFNQNNTKIDKTLQVIEKPEWMKIKLPTDWKNIQSIKNRMRKYNLSSVCEKASCPNIHECFDHGIVTFMILGVVCTRQCPFCDIKHGRPMAPDVHEPDNIANALYEMDMKYLVITSVNRDDLHDGGAQHFSHCISAIRKKNPFIKIEILVPDFRGCMESALKILSLTPPNVFNHNIENVPRIYNIIRPGANYQRSLKLLKYFNELHPEIPTKSGLMVGLGETNSEVIDVMHDLHRHGVSMLTIGQYLQPSKNHLPVHRYVKLDEFEKMQKIAINIGFTHATCGPFVRSSYHADEQSKALKI</sequence>
<evidence type="ECO:0000256" key="9">
    <source>
        <dbReference type="HAMAP-Rule" id="MF_00206"/>
    </source>
</evidence>
<evidence type="ECO:0000256" key="7">
    <source>
        <dbReference type="ARBA" id="ARBA00023014"/>
    </source>
</evidence>
<dbReference type="InterPro" id="IPR013785">
    <property type="entry name" value="Aldolase_TIM"/>
</dbReference>
<evidence type="ECO:0000313" key="12">
    <source>
        <dbReference type="Proteomes" id="UP000294412"/>
    </source>
</evidence>
<evidence type="ECO:0000256" key="8">
    <source>
        <dbReference type="ARBA" id="ARBA00047326"/>
    </source>
</evidence>
<keyword evidence="4 9" id="KW-0949">S-adenosyl-L-methionine</keyword>
<evidence type="ECO:0000256" key="5">
    <source>
        <dbReference type="ARBA" id="ARBA00022723"/>
    </source>
</evidence>
<dbReference type="EC" id="2.8.1.8" evidence="9"/>
<dbReference type="Proteomes" id="UP000294412">
    <property type="component" value="Chromosome"/>
</dbReference>
<dbReference type="GO" id="GO:0009249">
    <property type="term" value="P:protein lipoylation"/>
    <property type="evidence" value="ECO:0007669"/>
    <property type="project" value="UniProtKB-UniRule"/>
</dbReference>
<evidence type="ECO:0000256" key="1">
    <source>
        <dbReference type="ARBA" id="ARBA00022485"/>
    </source>
</evidence>
<evidence type="ECO:0000256" key="3">
    <source>
        <dbReference type="ARBA" id="ARBA00022679"/>
    </source>
</evidence>
<dbReference type="AlphaFoldDB" id="A0A451D2E8"/>
<keyword evidence="2 9" id="KW-0963">Cytoplasm</keyword>
<dbReference type="InterPro" id="IPR006638">
    <property type="entry name" value="Elp3/MiaA/NifB-like_rSAM"/>
</dbReference>
<dbReference type="PANTHER" id="PTHR10949:SF0">
    <property type="entry name" value="LIPOYL SYNTHASE, MITOCHONDRIAL"/>
    <property type="match status" value="1"/>
</dbReference>
<dbReference type="HAMAP" id="MF_00206">
    <property type="entry name" value="Lipoyl_synth"/>
    <property type="match status" value="1"/>
</dbReference>
<dbReference type="SFLD" id="SFLDS00029">
    <property type="entry name" value="Radical_SAM"/>
    <property type="match status" value="1"/>
</dbReference>
<comment type="catalytic activity">
    <reaction evidence="8 9">
        <text>[[Fe-S] cluster scaffold protein carrying a second [4Fe-4S](2+) cluster] + N(6)-octanoyl-L-lysyl-[protein] + 2 oxidized [2Fe-2S]-[ferredoxin] + 2 S-adenosyl-L-methionine + 4 H(+) = [[Fe-S] cluster scaffold protein] + N(6)-[(R)-dihydrolipoyl]-L-lysyl-[protein] + 4 Fe(3+) + 2 hydrogen sulfide + 2 5'-deoxyadenosine + 2 L-methionine + 2 reduced [2Fe-2S]-[ferredoxin]</text>
        <dbReference type="Rhea" id="RHEA:16585"/>
        <dbReference type="Rhea" id="RHEA-COMP:9928"/>
        <dbReference type="Rhea" id="RHEA-COMP:10000"/>
        <dbReference type="Rhea" id="RHEA-COMP:10001"/>
        <dbReference type="Rhea" id="RHEA-COMP:10475"/>
        <dbReference type="Rhea" id="RHEA-COMP:14568"/>
        <dbReference type="Rhea" id="RHEA-COMP:14569"/>
        <dbReference type="ChEBI" id="CHEBI:15378"/>
        <dbReference type="ChEBI" id="CHEBI:17319"/>
        <dbReference type="ChEBI" id="CHEBI:29034"/>
        <dbReference type="ChEBI" id="CHEBI:29919"/>
        <dbReference type="ChEBI" id="CHEBI:33722"/>
        <dbReference type="ChEBI" id="CHEBI:33737"/>
        <dbReference type="ChEBI" id="CHEBI:33738"/>
        <dbReference type="ChEBI" id="CHEBI:57844"/>
        <dbReference type="ChEBI" id="CHEBI:59789"/>
        <dbReference type="ChEBI" id="CHEBI:78809"/>
        <dbReference type="ChEBI" id="CHEBI:83100"/>
        <dbReference type="EC" id="2.8.1.8"/>
    </reaction>
</comment>
<dbReference type="PANTHER" id="PTHR10949">
    <property type="entry name" value="LIPOYL SYNTHASE"/>
    <property type="match status" value="1"/>
</dbReference>